<proteinExistence type="inferred from homology"/>
<feature type="signal peptide" evidence="5">
    <location>
        <begin position="1"/>
        <end position="27"/>
    </location>
</feature>
<evidence type="ECO:0000256" key="3">
    <source>
        <dbReference type="ARBA" id="ARBA00022729"/>
    </source>
</evidence>
<feature type="domain" description="SpaA-like prealbumin fold" evidence="6">
    <location>
        <begin position="49"/>
        <end position="106"/>
    </location>
</feature>
<keyword evidence="2" id="KW-0964">Secreted</keyword>
<keyword evidence="3 5" id="KW-0732">Signal</keyword>
<protein>
    <submittedName>
        <fullName evidence="7">Putative ligand-binding membrane protein</fullName>
    </submittedName>
</protein>
<dbReference type="InterPro" id="IPR013783">
    <property type="entry name" value="Ig-like_fold"/>
</dbReference>
<dbReference type="KEGG" id="scb:SCAB_21981"/>
<dbReference type="GO" id="GO:0005975">
    <property type="term" value="P:carbohydrate metabolic process"/>
    <property type="evidence" value="ECO:0007669"/>
    <property type="project" value="UniProtKB-ARBA"/>
</dbReference>
<gene>
    <name evidence="7" type="ordered locus">SCAB_21981</name>
</gene>
<reference evidence="7 8" key="1">
    <citation type="journal article" date="2010" name="Mol. Plant Microbe Interact.">
        <title>Streptomyces scabies 87-22 contains a coronafacic acid-like biosynthetic cluster that contributes to plant-microbe interactions.</title>
        <authorList>
            <person name="Bignell D.R."/>
            <person name="Seipke R.F."/>
            <person name="Huguet-Tapia J.C."/>
            <person name="Chambers A.H."/>
            <person name="Parry R.J."/>
            <person name="Loria R."/>
        </authorList>
    </citation>
    <scope>NUCLEOTIDE SEQUENCE [LARGE SCALE GENOMIC DNA]</scope>
    <source>
        <strain evidence="7 8">87.22</strain>
    </source>
</reference>
<dbReference type="RefSeq" id="WP_013000031.1">
    <property type="nucleotide sequence ID" value="NC_013929.1"/>
</dbReference>
<dbReference type="PANTHER" id="PTHR36108">
    <property type="entry name" value="COLOSSIN-B-RELATED"/>
    <property type="match status" value="1"/>
</dbReference>
<dbReference type="Proteomes" id="UP000001444">
    <property type="component" value="Chromosome"/>
</dbReference>
<dbReference type="InterPro" id="IPR041033">
    <property type="entry name" value="SpaA_PFL_dom_1"/>
</dbReference>
<accession>C9YXG0</accession>
<organism evidence="7 8">
    <name type="scientific">Streptomyces scabiei (strain 87.22)</name>
    <dbReference type="NCBI Taxonomy" id="680198"/>
    <lineage>
        <taxon>Bacteria</taxon>
        <taxon>Bacillati</taxon>
        <taxon>Actinomycetota</taxon>
        <taxon>Actinomycetes</taxon>
        <taxon>Kitasatosporales</taxon>
        <taxon>Streptomycetaceae</taxon>
        <taxon>Streptomyces</taxon>
    </lineage>
</organism>
<feature type="domain" description="SpaA-like prealbumin fold" evidence="6">
    <location>
        <begin position="139"/>
        <end position="227"/>
    </location>
</feature>
<dbReference type="EMBL" id="FN554889">
    <property type="protein sequence ID" value="CBG69313.1"/>
    <property type="molecule type" value="Genomic_DNA"/>
</dbReference>
<dbReference type="Pfam" id="PF17802">
    <property type="entry name" value="SpaA"/>
    <property type="match status" value="2"/>
</dbReference>
<dbReference type="SUPFAM" id="SSF49478">
    <property type="entry name" value="Cna protein B-type domain"/>
    <property type="match status" value="1"/>
</dbReference>
<sequence>MHARFVRSAAVAVMVTGTLAWAPAASAQPSEPVPLASAAPGETPAPDAGSVEITAKDTAGDALPGAVFLLLDSAGQEAGRGKTDAQGKLTFPDLAPGVYRLKETASGSTLHDTVDDQDVIVTPGTDTPLTIVVPFKAASVLLKAKDDKTGKMLAGSTVNIGSGDKAILTLTTGSDGTASGKLPINSRTGSDFWVKQVKAPAGYDIYKPSKAFKAKPGDPVTVTVTNARTATTPPPTEKPPGKSTEKPSDKPSPVKSGKDEDVPVPSASGTPTSDETALGTAAHAPAGSLAHTGADATPWLIGGAGVLIATGGGTLVAARCRRPDNSTDDGSTAS</sequence>
<dbReference type="HOGENOM" id="CLU_796731_0_0_11"/>
<evidence type="ECO:0000259" key="6">
    <source>
        <dbReference type="Pfam" id="PF17802"/>
    </source>
</evidence>
<dbReference type="STRING" id="680198.SCAB_21981"/>
<dbReference type="eggNOG" id="COG4932">
    <property type="taxonomic scope" value="Bacteria"/>
</dbReference>
<dbReference type="GeneID" id="24306810"/>
<feature type="region of interest" description="Disordered" evidence="4">
    <location>
        <begin position="225"/>
        <end position="278"/>
    </location>
</feature>
<feature type="compositionally biased region" description="Basic and acidic residues" evidence="4">
    <location>
        <begin position="239"/>
        <end position="249"/>
    </location>
</feature>
<dbReference type="AlphaFoldDB" id="C9YXG0"/>
<evidence type="ECO:0000256" key="1">
    <source>
        <dbReference type="ARBA" id="ARBA00007257"/>
    </source>
</evidence>
<keyword evidence="8" id="KW-1185">Reference proteome</keyword>
<evidence type="ECO:0000313" key="7">
    <source>
        <dbReference type="EMBL" id="CBG69313.1"/>
    </source>
</evidence>
<evidence type="ECO:0000256" key="4">
    <source>
        <dbReference type="SAM" id="MobiDB-lite"/>
    </source>
</evidence>
<dbReference type="Gene3D" id="2.60.40.10">
    <property type="entry name" value="Immunoglobulins"/>
    <property type="match status" value="2"/>
</dbReference>
<dbReference type="PANTHER" id="PTHR36108:SF13">
    <property type="entry name" value="COLOSSIN-B-RELATED"/>
    <property type="match status" value="1"/>
</dbReference>
<evidence type="ECO:0000313" key="8">
    <source>
        <dbReference type="Proteomes" id="UP000001444"/>
    </source>
</evidence>
<comment type="similarity">
    <text evidence="1">Belongs to the serine-aspartate repeat-containing protein (SDr) family.</text>
</comment>
<evidence type="ECO:0000256" key="5">
    <source>
        <dbReference type="SAM" id="SignalP"/>
    </source>
</evidence>
<feature type="region of interest" description="Disordered" evidence="4">
    <location>
        <begin position="27"/>
        <end position="49"/>
    </location>
</feature>
<evidence type="ECO:0000256" key="2">
    <source>
        <dbReference type="ARBA" id="ARBA00022525"/>
    </source>
</evidence>
<feature type="chain" id="PRO_5003004142" evidence="5">
    <location>
        <begin position="28"/>
        <end position="334"/>
    </location>
</feature>
<name>C9YXG0_STRSW</name>